<dbReference type="AlphaFoldDB" id="A0A2C5XA70"/>
<evidence type="ECO:0000256" key="1">
    <source>
        <dbReference type="SAM" id="MobiDB-lite"/>
    </source>
</evidence>
<reference evidence="2 3" key="1">
    <citation type="submission" date="2017-06" db="EMBL/GenBank/DDBJ databases">
        <title>Ant-infecting Ophiocordyceps genomes reveal a high diversity of potential behavioral manipulation genes and a possible major role for enterotoxins.</title>
        <authorList>
            <person name="De Bekker C."/>
            <person name="Evans H.C."/>
            <person name="Brachmann A."/>
            <person name="Hughes D.P."/>
        </authorList>
    </citation>
    <scope>NUCLEOTIDE SEQUENCE [LARGE SCALE GENOMIC DNA]</scope>
    <source>
        <strain evidence="2 3">Map64</strain>
    </source>
</reference>
<gene>
    <name evidence="2" type="ORF">CDD81_5052</name>
</gene>
<feature type="region of interest" description="Disordered" evidence="1">
    <location>
        <begin position="1"/>
        <end position="153"/>
    </location>
</feature>
<sequence>MAYQTGGYGASHMQRPYAGQGAPSAHVGRPPRAPMQPYGDYQARRGFNDQGAGYRPSRDEQFQDSGRAPGPPPPRDYSAVGARGPGAPILGPNTTDGRRGGQQPPRGNYMPNGTSTGRRMAGPMRGDLLAAQYQAPNNNGPPGHADPGYGGHGDLASHMAGMAISGQQDRDYLAHGYGAASQTLLDTLQTGLVLLGEV</sequence>
<protein>
    <submittedName>
        <fullName evidence="2">Uncharacterized protein</fullName>
    </submittedName>
</protein>
<comment type="caution">
    <text evidence="2">The sequence shown here is derived from an EMBL/GenBank/DDBJ whole genome shotgun (WGS) entry which is preliminary data.</text>
</comment>
<accession>A0A2C5XA70</accession>
<proteinExistence type="predicted"/>
<keyword evidence="3" id="KW-1185">Reference proteome</keyword>
<dbReference type="Proteomes" id="UP000226192">
    <property type="component" value="Unassembled WGS sequence"/>
</dbReference>
<evidence type="ECO:0000313" key="2">
    <source>
        <dbReference type="EMBL" id="PHH64059.1"/>
    </source>
</evidence>
<organism evidence="2 3">
    <name type="scientific">Ophiocordyceps australis</name>
    <dbReference type="NCBI Taxonomy" id="1399860"/>
    <lineage>
        <taxon>Eukaryota</taxon>
        <taxon>Fungi</taxon>
        <taxon>Dikarya</taxon>
        <taxon>Ascomycota</taxon>
        <taxon>Pezizomycotina</taxon>
        <taxon>Sordariomycetes</taxon>
        <taxon>Hypocreomycetidae</taxon>
        <taxon>Hypocreales</taxon>
        <taxon>Ophiocordycipitaceae</taxon>
        <taxon>Ophiocordyceps</taxon>
    </lineage>
</organism>
<name>A0A2C5XA70_9HYPO</name>
<dbReference type="EMBL" id="NJET01000037">
    <property type="protein sequence ID" value="PHH64059.1"/>
    <property type="molecule type" value="Genomic_DNA"/>
</dbReference>
<evidence type="ECO:0000313" key="3">
    <source>
        <dbReference type="Proteomes" id="UP000226192"/>
    </source>
</evidence>